<dbReference type="PROSITE" id="PS50850">
    <property type="entry name" value="MFS"/>
    <property type="match status" value="1"/>
</dbReference>
<sequence>MIRRSPWLALSVLCLPMLIVSMDVSVLFFAVPGIAADLAPSPTQLLWIFDIYGFILAGGLLTMGAVADRVGHRRLLLAGAAAFSAASILAAFATSVEMLIGARALLAVAGATLMPSTLAMIRHVFDDEAARTKAVATWNAVLTGGVAVGPIISGVLLEHYWWGSVFLINIPVMVVLLVLAPLVLPGDTADPTRRVDLLSSALVLGSILPFIAGVKDIAADGWSASRVGLLAVGFGVGAVFVYRQRVLPDPMLDLRLLADRALATSIWTNLVCFFALLGIAPSVVVAAAAPLAAGSANRVGRPPVIVAGLLVAASGFVVLGALTGSNSLAVILVGAGMIAAGVVATTAMVTDHVIGIAPRARAGATSGLLETSSELGGALGIAILGSVLNVVYRAKFPPDLATGEAARSLGGAAAGATHLSASAAAELLTVARGAFVVGQNAASWVAAAILIGTAVVAWVALRSGKVRPEASASPHTLTNAR</sequence>
<dbReference type="CDD" id="cd17321">
    <property type="entry name" value="MFS_MMR_MDR_like"/>
    <property type="match status" value="1"/>
</dbReference>
<feature type="transmembrane region" description="Helical" evidence="7">
    <location>
        <begin position="441"/>
        <end position="461"/>
    </location>
</feature>
<dbReference type="InterPro" id="IPR020846">
    <property type="entry name" value="MFS_dom"/>
</dbReference>
<keyword evidence="4 7" id="KW-0812">Transmembrane</keyword>
<feature type="transmembrane region" description="Helical" evidence="7">
    <location>
        <begin position="133"/>
        <end position="153"/>
    </location>
</feature>
<dbReference type="Proteomes" id="UP001501035">
    <property type="component" value="Unassembled WGS sequence"/>
</dbReference>
<evidence type="ECO:0000313" key="9">
    <source>
        <dbReference type="EMBL" id="GAA3037599.1"/>
    </source>
</evidence>
<evidence type="ECO:0000256" key="7">
    <source>
        <dbReference type="SAM" id="Phobius"/>
    </source>
</evidence>
<feature type="transmembrane region" description="Helical" evidence="7">
    <location>
        <begin position="375"/>
        <end position="392"/>
    </location>
</feature>
<dbReference type="PANTHER" id="PTHR42718:SF47">
    <property type="entry name" value="METHYL VIOLOGEN RESISTANCE PROTEIN SMVA"/>
    <property type="match status" value="1"/>
</dbReference>
<evidence type="ECO:0000256" key="3">
    <source>
        <dbReference type="ARBA" id="ARBA00022475"/>
    </source>
</evidence>
<evidence type="ECO:0000256" key="4">
    <source>
        <dbReference type="ARBA" id="ARBA00022692"/>
    </source>
</evidence>
<evidence type="ECO:0000313" key="10">
    <source>
        <dbReference type="Proteomes" id="UP001501035"/>
    </source>
</evidence>
<protein>
    <submittedName>
        <fullName evidence="9">MFS transporter</fullName>
    </submittedName>
</protein>
<evidence type="ECO:0000256" key="6">
    <source>
        <dbReference type="ARBA" id="ARBA00023136"/>
    </source>
</evidence>
<feature type="domain" description="Major facilitator superfamily (MFS) profile" evidence="8">
    <location>
        <begin position="9"/>
        <end position="465"/>
    </location>
</feature>
<feature type="transmembrane region" description="Helical" evidence="7">
    <location>
        <begin position="195"/>
        <end position="212"/>
    </location>
</feature>
<dbReference type="PRINTS" id="PR01036">
    <property type="entry name" value="TCRTETB"/>
</dbReference>
<dbReference type="InterPro" id="IPR011701">
    <property type="entry name" value="MFS"/>
</dbReference>
<dbReference type="EMBL" id="BAAAVS010000024">
    <property type="protein sequence ID" value="GAA3037599.1"/>
    <property type="molecule type" value="Genomic_DNA"/>
</dbReference>
<name>A0ABP6LD33_9ACTN</name>
<proteinExistence type="predicted"/>
<keyword evidence="3" id="KW-1003">Cell membrane</keyword>
<feature type="transmembrane region" description="Helical" evidence="7">
    <location>
        <begin position="224"/>
        <end position="242"/>
    </location>
</feature>
<dbReference type="Gene3D" id="1.20.1250.20">
    <property type="entry name" value="MFS general substrate transporter like domains"/>
    <property type="match status" value="1"/>
</dbReference>
<keyword evidence="6 7" id="KW-0472">Membrane</keyword>
<accession>A0ABP6LD33</accession>
<organism evidence="9 10">
    <name type="scientific">Gordonia defluvii</name>
    <dbReference type="NCBI Taxonomy" id="283718"/>
    <lineage>
        <taxon>Bacteria</taxon>
        <taxon>Bacillati</taxon>
        <taxon>Actinomycetota</taxon>
        <taxon>Actinomycetes</taxon>
        <taxon>Mycobacteriales</taxon>
        <taxon>Gordoniaceae</taxon>
        <taxon>Gordonia</taxon>
    </lineage>
</organism>
<comment type="caution">
    <text evidence="9">The sequence shown here is derived from an EMBL/GenBank/DDBJ whole genome shotgun (WGS) entry which is preliminary data.</text>
</comment>
<dbReference type="Pfam" id="PF07690">
    <property type="entry name" value="MFS_1"/>
    <property type="match status" value="1"/>
</dbReference>
<feature type="transmembrane region" description="Helical" evidence="7">
    <location>
        <begin position="100"/>
        <end position="121"/>
    </location>
</feature>
<feature type="transmembrane region" description="Helical" evidence="7">
    <location>
        <begin position="45"/>
        <end position="63"/>
    </location>
</feature>
<reference evidence="10" key="1">
    <citation type="journal article" date="2019" name="Int. J. Syst. Evol. Microbiol.">
        <title>The Global Catalogue of Microorganisms (GCM) 10K type strain sequencing project: providing services to taxonomists for standard genome sequencing and annotation.</title>
        <authorList>
            <consortium name="The Broad Institute Genomics Platform"/>
            <consortium name="The Broad Institute Genome Sequencing Center for Infectious Disease"/>
            <person name="Wu L."/>
            <person name="Ma J."/>
        </authorList>
    </citation>
    <scope>NUCLEOTIDE SEQUENCE [LARGE SCALE GENOMIC DNA]</scope>
    <source>
        <strain evidence="10">JCM 14234</strain>
    </source>
</reference>
<evidence type="ECO:0000256" key="1">
    <source>
        <dbReference type="ARBA" id="ARBA00004651"/>
    </source>
</evidence>
<dbReference type="SUPFAM" id="SSF103473">
    <property type="entry name" value="MFS general substrate transporter"/>
    <property type="match status" value="1"/>
</dbReference>
<keyword evidence="5 7" id="KW-1133">Transmembrane helix</keyword>
<evidence type="ECO:0000256" key="2">
    <source>
        <dbReference type="ARBA" id="ARBA00022448"/>
    </source>
</evidence>
<feature type="transmembrane region" description="Helical" evidence="7">
    <location>
        <begin position="413"/>
        <end position="435"/>
    </location>
</feature>
<feature type="transmembrane region" description="Helical" evidence="7">
    <location>
        <begin position="262"/>
        <end position="292"/>
    </location>
</feature>
<feature type="transmembrane region" description="Helical" evidence="7">
    <location>
        <begin position="75"/>
        <end position="94"/>
    </location>
</feature>
<feature type="transmembrane region" description="Helical" evidence="7">
    <location>
        <begin position="159"/>
        <end position="183"/>
    </location>
</feature>
<feature type="transmembrane region" description="Helical" evidence="7">
    <location>
        <begin position="304"/>
        <end position="322"/>
    </location>
</feature>
<feature type="transmembrane region" description="Helical" evidence="7">
    <location>
        <begin position="329"/>
        <end position="349"/>
    </location>
</feature>
<dbReference type="PANTHER" id="PTHR42718">
    <property type="entry name" value="MAJOR FACILITATOR SUPERFAMILY MULTIDRUG TRANSPORTER MFSC"/>
    <property type="match status" value="1"/>
</dbReference>
<dbReference type="RefSeq" id="WP_290704676.1">
    <property type="nucleotide sequence ID" value="NZ_BAAAVS010000024.1"/>
</dbReference>
<evidence type="ECO:0000259" key="8">
    <source>
        <dbReference type="PROSITE" id="PS50850"/>
    </source>
</evidence>
<keyword evidence="2" id="KW-0813">Transport</keyword>
<gene>
    <name evidence="9" type="ORF">GCM10010528_17750</name>
</gene>
<dbReference type="InterPro" id="IPR036259">
    <property type="entry name" value="MFS_trans_sf"/>
</dbReference>
<comment type="subcellular location">
    <subcellularLocation>
        <location evidence="1">Cell membrane</location>
        <topology evidence="1">Multi-pass membrane protein</topology>
    </subcellularLocation>
</comment>
<keyword evidence="10" id="KW-1185">Reference proteome</keyword>
<evidence type="ECO:0000256" key="5">
    <source>
        <dbReference type="ARBA" id="ARBA00022989"/>
    </source>
</evidence>